<accession>A0A2M7RFA1</accession>
<evidence type="ECO:0000313" key="1">
    <source>
        <dbReference type="EMBL" id="PIY95418.1"/>
    </source>
</evidence>
<comment type="caution">
    <text evidence="1">The sequence shown here is derived from an EMBL/GenBank/DDBJ whole genome shotgun (WGS) entry which is preliminary data.</text>
</comment>
<sequence>MNNFTNKDLEETAQSQGIKLGYLISTLEVSDEIKDSFLAILPKMSLEQIDSLILLLEQNYLQDQTKQVDQDFENELKKLSAEYNQETKKIKDDVAAQIDDVIKQI</sequence>
<gene>
    <name evidence="1" type="ORF">COY67_00075</name>
</gene>
<reference evidence="2" key="1">
    <citation type="submission" date="2017-09" db="EMBL/GenBank/DDBJ databases">
        <title>Depth-based differentiation of microbial function through sediment-hosted aquifers and enrichment of novel symbionts in the deep terrestrial subsurface.</title>
        <authorList>
            <person name="Probst A.J."/>
            <person name="Ladd B."/>
            <person name="Jarett J.K."/>
            <person name="Geller-Mcgrath D.E."/>
            <person name="Sieber C.M.K."/>
            <person name="Emerson J.B."/>
            <person name="Anantharaman K."/>
            <person name="Thomas B.C."/>
            <person name="Malmstrom R."/>
            <person name="Stieglmeier M."/>
            <person name="Klingl A."/>
            <person name="Woyke T."/>
            <person name="Ryan C.M."/>
            <person name="Banfield J.F."/>
        </authorList>
    </citation>
    <scope>NUCLEOTIDE SEQUENCE [LARGE SCALE GENOMIC DNA]</scope>
</reference>
<evidence type="ECO:0000313" key="2">
    <source>
        <dbReference type="Proteomes" id="UP000228689"/>
    </source>
</evidence>
<proteinExistence type="predicted"/>
<dbReference type="AlphaFoldDB" id="A0A2M7RFA1"/>
<organism evidence="1 2">
    <name type="scientific">Candidatus Komeilibacteria bacterium CG_4_10_14_0_8_um_filter_37_78</name>
    <dbReference type="NCBI Taxonomy" id="1974471"/>
    <lineage>
        <taxon>Bacteria</taxon>
        <taxon>Candidatus Komeiliibacteriota</taxon>
    </lineage>
</organism>
<dbReference type="EMBL" id="PFMC01000003">
    <property type="protein sequence ID" value="PIY95418.1"/>
    <property type="molecule type" value="Genomic_DNA"/>
</dbReference>
<protein>
    <submittedName>
        <fullName evidence="1">Uncharacterized protein</fullName>
    </submittedName>
</protein>
<name>A0A2M7RFA1_9BACT</name>
<dbReference type="Proteomes" id="UP000228689">
    <property type="component" value="Unassembled WGS sequence"/>
</dbReference>